<accession>A0AAW1TK60</accession>
<name>A0AAW1TK60_9CHLO</name>
<reference evidence="2 3" key="1">
    <citation type="journal article" date="2024" name="Nat. Commun.">
        <title>Phylogenomics reveals the evolutionary origins of lichenization in chlorophyte algae.</title>
        <authorList>
            <person name="Puginier C."/>
            <person name="Libourel C."/>
            <person name="Otte J."/>
            <person name="Skaloud P."/>
            <person name="Haon M."/>
            <person name="Grisel S."/>
            <person name="Petersen M."/>
            <person name="Berrin J.G."/>
            <person name="Delaux P.M."/>
            <person name="Dal Grande F."/>
            <person name="Keller J."/>
        </authorList>
    </citation>
    <scope>NUCLEOTIDE SEQUENCE [LARGE SCALE GENOMIC DNA]</scope>
    <source>
        <strain evidence="2 3">SAG 2523</strain>
    </source>
</reference>
<evidence type="ECO:0000313" key="2">
    <source>
        <dbReference type="EMBL" id="KAK9868561.1"/>
    </source>
</evidence>
<proteinExistence type="predicted"/>
<evidence type="ECO:0000313" key="3">
    <source>
        <dbReference type="Proteomes" id="UP001485043"/>
    </source>
</evidence>
<feature type="compositionally biased region" description="Low complexity" evidence="1">
    <location>
        <begin position="66"/>
        <end position="84"/>
    </location>
</feature>
<dbReference type="AlphaFoldDB" id="A0AAW1TK60"/>
<feature type="compositionally biased region" description="Polar residues" evidence="1">
    <location>
        <begin position="91"/>
        <end position="104"/>
    </location>
</feature>
<feature type="compositionally biased region" description="Low complexity" evidence="1">
    <location>
        <begin position="115"/>
        <end position="128"/>
    </location>
</feature>
<protein>
    <submittedName>
        <fullName evidence="2">Uncharacterized protein</fullName>
    </submittedName>
</protein>
<comment type="caution">
    <text evidence="2">The sequence shown here is derived from an EMBL/GenBank/DDBJ whole genome shotgun (WGS) entry which is preliminary data.</text>
</comment>
<evidence type="ECO:0000256" key="1">
    <source>
        <dbReference type="SAM" id="MobiDB-lite"/>
    </source>
</evidence>
<organism evidence="2 3">
    <name type="scientific">Apatococcus fuscideae</name>
    <dbReference type="NCBI Taxonomy" id="2026836"/>
    <lineage>
        <taxon>Eukaryota</taxon>
        <taxon>Viridiplantae</taxon>
        <taxon>Chlorophyta</taxon>
        <taxon>core chlorophytes</taxon>
        <taxon>Trebouxiophyceae</taxon>
        <taxon>Chlorellales</taxon>
        <taxon>Chlorellaceae</taxon>
        <taxon>Apatococcus</taxon>
    </lineage>
</organism>
<dbReference type="Proteomes" id="UP001485043">
    <property type="component" value="Unassembled WGS sequence"/>
</dbReference>
<dbReference type="EMBL" id="JALJOV010000023">
    <property type="protein sequence ID" value="KAK9868561.1"/>
    <property type="molecule type" value="Genomic_DNA"/>
</dbReference>
<sequence>MELAEASTKAASALQQTRSQGKDLVAVLQLTVGLRQELAHQALQLAEAMELNNAIQSELWNQQLAQQPWQQQQPPPEACASSQAVVDATSAPLSQQAATGTSQDRLPEAQDAPEPLQSRSSQQSLPSTQCPCDPALQFCEPIEAASKVGATSKLYPTCVAGCFATSALCLEQSQ</sequence>
<keyword evidence="3" id="KW-1185">Reference proteome</keyword>
<gene>
    <name evidence="2" type="ORF">WJX84_011557</name>
</gene>
<feature type="region of interest" description="Disordered" evidence="1">
    <location>
        <begin position="66"/>
        <end position="128"/>
    </location>
</feature>